<organism evidence="1 2">
    <name type="scientific">Pandoraea bronchicola</name>
    <dbReference type="NCBI Taxonomy" id="2508287"/>
    <lineage>
        <taxon>Bacteria</taxon>
        <taxon>Pseudomonadati</taxon>
        <taxon>Pseudomonadota</taxon>
        <taxon>Betaproteobacteria</taxon>
        <taxon>Burkholderiales</taxon>
        <taxon>Burkholderiaceae</taxon>
        <taxon>Pandoraea</taxon>
    </lineage>
</organism>
<name>A0A5E5BVJ4_9BURK</name>
<dbReference type="EMBL" id="CABPST010000009">
    <property type="protein sequence ID" value="VVE89316.1"/>
    <property type="molecule type" value="Genomic_DNA"/>
</dbReference>
<sequence>MNVTGAARSLVCTLSNYRIPSRLMIPVAPDASRARDSLPVLLRASRLGAHFLPRRLIVAGLSALTLLLSAFTPAIAHADCDPSDRDIANHLMTYSGQLGERNPLRLVLRPTSGGKLEGRYANASSQSDTHLTGKLEAKSRLHLTEFDAGGMPRATFEGEFSSNDDVNRQRGASSTCEVISGQWKDLRSGRSVPFELALSSIQTGKIDHLYGVAGVNDDETVNRAATQFRKGVLDDRRDVVAQSIRYPLHVSLRGKTMILRNPKSLLARYNEIFTDGYVRTIGAAVPRLMFARDQGVMLGDGAVWFDANGRVIGLNRS</sequence>
<dbReference type="AlphaFoldDB" id="A0A5E5BVJ4"/>
<dbReference type="Proteomes" id="UP000382040">
    <property type="component" value="Unassembled WGS sequence"/>
</dbReference>
<protein>
    <submittedName>
        <fullName evidence="1">Uncharacterized protein</fullName>
    </submittedName>
</protein>
<proteinExistence type="predicted"/>
<accession>A0A5E5BVJ4</accession>
<keyword evidence="2" id="KW-1185">Reference proteome</keyword>
<gene>
    <name evidence="1" type="ORF">PBR20603_03283</name>
</gene>
<evidence type="ECO:0000313" key="1">
    <source>
        <dbReference type="EMBL" id="VVE89316.1"/>
    </source>
</evidence>
<evidence type="ECO:0000313" key="2">
    <source>
        <dbReference type="Proteomes" id="UP000382040"/>
    </source>
</evidence>
<reference evidence="1 2" key="1">
    <citation type="submission" date="2019-08" db="EMBL/GenBank/DDBJ databases">
        <authorList>
            <person name="Peeters C."/>
        </authorList>
    </citation>
    <scope>NUCLEOTIDE SEQUENCE [LARGE SCALE GENOMIC DNA]</scope>
    <source>
        <strain evidence="1 2">LMG 20603</strain>
    </source>
</reference>